<evidence type="ECO:0000313" key="1">
    <source>
        <dbReference type="EMBL" id="MBK9797655.1"/>
    </source>
</evidence>
<dbReference type="Gene3D" id="3.40.50.1820">
    <property type="entry name" value="alpha/beta hydrolase"/>
    <property type="match status" value="1"/>
</dbReference>
<dbReference type="InterPro" id="IPR029058">
    <property type="entry name" value="AB_hydrolase_fold"/>
</dbReference>
<comment type="caution">
    <text evidence="1">The sequence shown here is derived from an EMBL/GenBank/DDBJ whole genome shotgun (WGS) entry which is preliminary data.</text>
</comment>
<sequence length="54" mass="5918">MTRSSRPSSPRPWPKAIPGARLEILAHGGHLVAFEQAKAFNEVLHGWLMGNLAL</sequence>
<name>A0A9D7SJ58_9BACT</name>
<reference evidence="1" key="1">
    <citation type="submission" date="2020-10" db="EMBL/GenBank/DDBJ databases">
        <title>Connecting structure to function with the recovery of over 1000 high-quality activated sludge metagenome-assembled genomes encoding full-length rRNA genes using long-read sequencing.</title>
        <authorList>
            <person name="Singleton C.M."/>
            <person name="Petriglieri F."/>
            <person name="Kristensen J.M."/>
            <person name="Kirkegaard R.H."/>
            <person name="Michaelsen T.Y."/>
            <person name="Andersen M.H."/>
            <person name="Karst S.M."/>
            <person name="Dueholm M.S."/>
            <person name="Nielsen P.H."/>
            <person name="Albertsen M."/>
        </authorList>
    </citation>
    <scope>NUCLEOTIDE SEQUENCE</scope>
    <source>
        <strain evidence="1">Skiv_18-Q3-R9-52_MAXAC.067</strain>
    </source>
</reference>
<dbReference type="Proteomes" id="UP000886657">
    <property type="component" value="Unassembled WGS sequence"/>
</dbReference>
<protein>
    <submittedName>
        <fullName evidence="1">Uncharacterized protein</fullName>
    </submittedName>
</protein>
<accession>A0A9D7SJ58</accession>
<dbReference type="EMBL" id="JADKIO010000011">
    <property type="protein sequence ID" value="MBK9797655.1"/>
    <property type="molecule type" value="Genomic_DNA"/>
</dbReference>
<dbReference type="SUPFAM" id="SSF53474">
    <property type="entry name" value="alpha/beta-Hydrolases"/>
    <property type="match status" value="1"/>
</dbReference>
<evidence type="ECO:0000313" key="2">
    <source>
        <dbReference type="Proteomes" id="UP000886657"/>
    </source>
</evidence>
<gene>
    <name evidence="1" type="ORF">IPP58_14420</name>
</gene>
<organism evidence="1 2">
    <name type="scientific">Candidatus Geothrix skivensis</name>
    <dbReference type="NCBI Taxonomy" id="2954439"/>
    <lineage>
        <taxon>Bacteria</taxon>
        <taxon>Pseudomonadati</taxon>
        <taxon>Acidobacteriota</taxon>
        <taxon>Holophagae</taxon>
        <taxon>Holophagales</taxon>
        <taxon>Holophagaceae</taxon>
        <taxon>Geothrix</taxon>
    </lineage>
</organism>
<proteinExistence type="predicted"/>
<dbReference type="AlphaFoldDB" id="A0A9D7SJ58"/>